<protein>
    <recommendedName>
        <fullName evidence="4">DNA polymerase delta subunit 3</fullName>
    </recommendedName>
</protein>
<organism evidence="2 3">
    <name type="scientific">Rozella allomycis (strain CSF55)</name>
    <dbReference type="NCBI Taxonomy" id="988480"/>
    <lineage>
        <taxon>Eukaryota</taxon>
        <taxon>Fungi</taxon>
        <taxon>Fungi incertae sedis</taxon>
        <taxon>Cryptomycota</taxon>
        <taxon>Cryptomycota incertae sedis</taxon>
        <taxon>Rozella</taxon>
    </lineage>
</organism>
<feature type="compositionally biased region" description="Acidic residues" evidence="1">
    <location>
        <begin position="193"/>
        <end position="202"/>
    </location>
</feature>
<accession>A0A075B3K3</accession>
<feature type="compositionally biased region" description="Basic and acidic residues" evidence="1">
    <location>
        <begin position="267"/>
        <end position="280"/>
    </location>
</feature>
<dbReference type="AlphaFoldDB" id="A0A075B3K3"/>
<feature type="compositionally biased region" description="Polar residues" evidence="1">
    <location>
        <begin position="159"/>
        <end position="170"/>
    </location>
</feature>
<sequence length="315" mass="35872">MVNLTIKEFLTSTIYDDMEPICYRTLVNKFNISPGKAQRYLSVMLHSDLSLNAWLFVQGKVNQELAFAYCQNLQQLEDIQIERVFVHALSKNPISKSTLNNILNREKCSIKNIIVKGINKKDPFANAIVLDSTQPIKEKQKESKLETSKAEPLKKPVVPNSNTKQQNAVRQKSEPKPKKQKSVIGRKSMIVESSDEDEEDEETKDRNLTSMEVDDPLEQPTNDTSEHKAPVQEEVLKENPDGTRLVRKAIKEPVTFTDANGYMHTEYQEHVVEQIEEAPKKSANAQPAKKMASGKNTKETKRQSSIKSFFKPKQK</sequence>
<feature type="compositionally biased region" description="Basic and acidic residues" evidence="1">
    <location>
        <begin position="137"/>
        <end position="154"/>
    </location>
</feature>
<feature type="region of interest" description="Disordered" evidence="1">
    <location>
        <begin position="137"/>
        <end position="249"/>
    </location>
</feature>
<evidence type="ECO:0000313" key="3">
    <source>
        <dbReference type="Proteomes" id="UP000030755"/>
    </source>
</evidence>
<evidence type="ECO:0000256" key="1">
    <source>
        <dbReference type="SAM" id="MobiDB-lite"/>
    </source>
</evidence>
<name>A0A075B3K3_ROZAC</name>
<dbReference type="EMBL" id="KE560384">
    <property type="protein sequence ID" value="EPZ36977.1"/>
    <property type="molecule type" value="Genomic_DNA"/>
</dbReference>
<keyword evidence="3" id="KW-1185">Reference proteome</keyword>
<feature type="compositionally biased region" description="Basic and acidic residues" evidence="1">
    <location>
        <begin position="224"/>
        <end position="241"/>
    </location>
</feature>
<dbReference type="Proteomes" id="UP000030755">
    <property type="component" value="Unassembled WGS sequence"/>
</dbReference>
<reference evidence="2 3" key="1">
    <citation type="journal article" date="2013" name="Curr. Biol.">
        <title>Shared signatures of parasitism and phylogenomics unite Cryptomycota and microsporidia.</title>
        <authorList>
            <person name="James T.Y."/>
            <person name="Pelin A."/>
            <person name="Bonen L."/>
            <person name="Ahrendt S."/>
            <person name="Sain D."/>
            <person name="Corradi N."/>
            <person name="Stajich J.E."/>
        </authorList>
    </citation>
    <scope>NUCLEOTIDE SEQUENCE [LARGE SCALE GENOMIC DNA]</scope>
    <source>
        <strain evidence="2 3">CSF55</strain>
    </source>
</reference>
<proteinExistence type="predicted"/>
<dbReference type="HOGENOM" id="CLU_883256_0_0_1"/>
<evidence type="ECO:0008006" key="4">
    <source>
        <dbReference type="Google" id="ProtNLM"/>
    </source>
</evidence>
<evidence type="ECO:0000313" key="2">
    <source>
        <dbReference type="EMBL" id="EPZ36977.1"/>
    </source>
</evidence>
<feature type="region of interest" description="Disordered" evidence="1">
    <location>
        <begin position="267"/>
        <end position="315"/>
    </location>
</feature>
<gene>
    <name evidence="2" type="ORF">O9G_001422</name>
</gene>